<evidence type="ECO:0000259" key="2">
    <source>
        <dbReference type="PROSITE" id="PS51096"/>
    </source>
</evidence>
<comment type="caution">
    <text evidence="3">The sequence shown here is derived from an EMBL/GenBank/DDBJ whole genome shotgun (WGS) entry which is preliminary data.</text>
</comment>
<organism evidence="3 4">
    <name type="scientific">Clostridium puniceum</name>
    <dbReference type="NCBI Taxonomy" id="29367"/>
    <lineage>
        <taxon>Bacteria</taxon>
        <taxon>Bacillati</taxon>
        <taxon>Bacillota</taxon>
        <taxon>Clostridia</taxon>
        <taxon>Eubacteriales</taxon>
        <taxon>Clostridiaceae</taxon>
        <taxon>Clostridium</taxon>
    </lineage>
</organism>
<dbReference type="InterPro" id="IPR036662">
    <property type="entry name" value="PTS_EIIA_man-typ_sf"/>
</dbReference>
<dbReference type="SUPFAM" id="SSF53062">
    <property type="entry name" value="PTS system fructose IIA component-like"/>
    <property type="match status" value="1"/>
</dbReference>
<accession>A0A1S8TCJ1</accession>
<dbReference type="PROSITE" id="PS51096">
    <property type="entry name" value="PTS_EIIA_TYPE_4"/>
    <property type="match status" value="1"/>
</dbReference>
<dbReference type="AlphaFoldDB" id="A0A1S8TCJ1"/>
<evidence type="ECO:0000256" key="1">
    <source>
        <dbReference type="ARBA" id="ARBA00022679"/>
    </source>
</evidence>
<dbReference type="GO" id="GO:0016740">
    <property type="term" value="F:transferase activity"/>
    <property type="evidence" value="ECO:0007669"/>
    <property type="project" value="UniProtKB-KW"/>
</dbReference>
<dbReference type="Gene3D" id="3.40.50.510">
    <property type="entry name" value="Phosphotransferase system, mannose-type IIA component"/>
    <property type="match status" value="1"/>
</dbReference>
<gene>
    <name evidence="3" type="ORF">CLPUN_32880</name>
</gene>
<dbReference type="Pfam" id="PF03610">
    <property type="entry name" value="EIIA-man"/>
    <property type="match status" value="1"/>
</dbReference>
<evidence type="ECO:0000313" key="4">
    <source>
        <dbReference type="Proteomes" id="UP000190890"/>
    </source>
</evidence>
<dbReference type="InterPro" id="IPR004701">
    <property type="entry name" value="PTS_EIIA_man-typ"/>
</dbReference>
<proteinExistence type="predicted"/>
<keyword evidence="1" id="KW-0808">Transferase</keyword>
<dbReference type="Proteomes" id="UP000190890">
    <property type="component" value="Unassembled WGS sequence"/>
</dbReference>
<sequence>MPLERTPSDILENVVEKVQQVNEGKGVLILVDMGSLNSLGEVITERTKIDTKSIDMVSTPLVLEAVRKCSLCDNDLNSVYTYLCTDFRGYTNNIAADSSLENNNKNVIITICSTGRGAAIKLKELVEAASKNITGSNNIDVIPSGVKELKEVIDEVSEKSNIISLVGISNPNMGIPFVSIEELIDGAGGEILKNIIKGKAIRLQIKMKSRLY</sequence>
<evidence type="ECO:0000313" key="3">
    <source>
        <dbReference type="EMBL" id="OOM75342.1"/>
    </source>
</evidence>
<protein>
    <submittedName>
        <fullName evidence="3">PTS system fructose IIA component</fullName>
    </submittedName>
</protein>
<dbReference type="GO" id="GO:0009401">
    <property type="term" value="P:phosphoenolpyruvate-dependent sugar phosphotransferase system"/>
    <property type="evidence" value="ECO:0007669"/>
    <property type="project" value="InterPro"/>
</dbReference>
<name>A0A1S8TCJ1_9CLOT</name>
<dbReference type="STRING" id="29367.CLPUN_32880"/>
<feature type="domain" description="PTS EIIA type-4" evidence="2">
    <location>
        <begin position="1"/>
        <end position="107"/>
    </location>
</feature>
<dbReference type="EMBL" id="LZZM01000186">
    <property type="protein sequence ID" value="OOM75342.1"/>
    <property type="molecule type" value="Genomic_DNA"/>
</dbReference>
<dbReference type="GO" id="GO:0016020">
    <property type="term" value="C:membrane"/>
    <property type="evidence" value="ECO:0007669"/>
    <property type="project" value="InterPro"/>
</dbReference>
<reference evidence="3 4" key="1">
    <citation type="submission" date="2016-05" db="EMBL/GenBank/DDBJ databases">
        <title>Microbial solvent formation.</title>
        <authorList>
            <person name="Poehlein A."/>
            <person name="Montoya Solano J.D."/>
            <person name="Flitsch S."/>
            <person name="Krabben P."/>
            <person name="Duerre P."/>
            <person name="Daniel R."/>
        </authorList>
    </citation>
    <scope>NUCLEOTIDE SEQUENCE [LARGE SCALE GENOMIC DNA]</scope>
    <source>
        <strain evidence="3 4">DSM 2619</strain>
    </source>
</reference>
<keyword evidence="4" id="KW-1185">Reference proteome</keyword>